<evidence type="ECO:0000259" key="7">
    <source>
        <dbReference type="Pfam" id="PF03544"/>
    </source>
</evidence>
<dbReference type="GO" id="GO:0016020">
    <property type="term" value="C:membrane"/>
    <property type="evidence" value="ECO:0007669"/>
    <property type="project" value="UniProtKB-SubCell"/>
</dbReference>
<gene>
    <name evidence="8" type="ORF">P0M35_14195</name>
</gene>
<evidence type="ECO:0000313" key="9">
    <source>
        <dbReference type="Proteomes" id="UP001221302"/>
    </source>
</evidence>
<feature type="region of interest" description="Disordered" evidence="5">
    <location>
        <begin position="125"/>
        <end position="153"/>
    </location>
</feature>
<organism evidence="8 9">
    <name type="scientific">Stygiobacter electus</name>
    <dbReference type="NCBI Taxonomy" id="3032292"/>
    <lineage>
        <taxon>Bacteria</taxon>
        <taxon>Pseudomonadati</taxon>
        <taxon>Ignavibacteriota</taxon>
        <taxon>Ignavibacteria</taxon>
        <taxon>Ignavibacteriales</taxon>
        <taxon>Melioribacteraceae</taxon>
        <taxon>Stygiobacter</taxon>
    </lineage>
</organism>
<dbReference type="AlphaFoldDB" id="A0AAE3TE93"/>
<protein>
    <submittedName>
        <fullName evidence="8">Energy transducer TonB</fullName>
    </submittedName>
</protein>
<feature type="compositionally biased region" description="Gly residues" evidence="5">
    <location>
        <begin position="136"/>
        <end position="153"/>
    </location>
</feature>
<dbReference type="InterPro" id="IPR006260">
    <property type="entry name" value="TonB/TolA_C"/>
</dbReference>
<feature type="domain" description="TonB C-terminal" evidence="7">
    <location>
        <begin position="192"/>
        <end position="251"/>
    </location>
</feature>
<keyword evidence="2 6" id="KW-0812">Transmembrane</keyword>
<evidence type="ECO:0000313" key="8">
    <source>
        <dbReference type="EMBL" id="MDF1613306.1"/>
    </source>
</evidence>
<evidence type="ECO:0000256" key="6">
    <source>
        <dbReference type="SAM" id="Phobius"/>
    </source>
</evidence>
<name>A0AAE3TE93_9BACT</name>
<accession>A0AAE3TE93</accession>
<proteinExistence type="predicted"/>
<feature type="compositionally biased region" description="Basic and acidic residues" evidence="5">
    <location>
        <begin position="73"/>
        <end position="85"/>
    </location>
</feature>
<dbReference type="Proteomes" id="UP001221302">
    <property type="component" value="Unassembled WGS sequence"/>
</dbReference>
<comment type="caution">
    <text evidence="8">The sequence shown here is derived from an EMBL/GenBank/DDBJ whole genome shotgun (WGS) entry which is preliminary data.</text>
</comment>
<comment type="subcellular location">
    <subcellularLocation>
        <location evidence="1">Membrane</location>
        <topology evidence="1">Single-pass membrane protein</topology>
    </subcellularLocation>
</comment>
<keyword evidence="9" id="KW-1185">Reference proteome</keyword>
<evidence type="ECO:0000256" key="5">
    <source>
        <dbReference type="SAM" id="MobiDB-lite"/>
    </source>
</evidence>
<dbReference type="NCBIfam" id="TIGR01352">
    <property type="entry name" value="tonB_Cterm"/>
    <property type="match status" value="1"/>
</dbReference>
<dbReference type="SUPFAM" id="SSF74653">
    <property type="entry name" value="TolA/TonB C-terminal domain"/>
    <property type="match status" value="1"/>
</dbReference>
<feature type="region of interest" description="Disordered" evidence="5">
    <location>
        <begin position="73"/>
        <end position="97"/>
    </location>
</feature>
<reference evidence="8" key="1">
    <citation type="submission" date="2023-03" db="EMBL/GenBank/DDBJ databases">
        <title>Stygiobacter electus gen. nov., sp. nov., facultatively anaerobic thermotolerant bacterium of the class Ignavibacteria from a well of Yessentuki mineral water deposit.</title>
        <authorList>
            <person name="Podosokorskaya O.A."/>
            <person name="Elcheninov A.G."/>
            <person name="Petrova N.F."/>
            <person name="Zavarzina D.G."/>
            <person name="Kublanov I.V."/>
            <person name="Merkel A.Y."/>
        </authorList>
    </citation>
    <scope>NUCLEOTIDE SEQUENCE</scope>
    <source>
        <strain evidence="8">09-Me</strain>
    </source>
</reference>
<keyword evidence="4 6" id="KW-0472">Membrane</keyword>
<dbReference type="RefSeq" id="WP_321537079.1">
    <property type="nucleotide sequence ID" value="NZ_JARGDL010000038.1"/>
</dbReference>
<dbReference type="EMBL" id="JARGDL010000038">
    <property type="protein sequence ID" value="MDF1613306.1"/>
    <property type="molecule type" value="Genomic_DNA"/>
</dbReference>
<evidence type="ECO:0000256" key="3">
    <source>
        <dbReference type="ARBA" id="ARBA00022989"/>
    </source>
</evidence>
<keyword evidence="3 6" id="KW-1133">Transmembrane helix</keyword>
<sequence>MKVFANKLNIYNASTLLSILIHLFIGFLFFLFYTFSSKDNSLIEIKFGEPGGGSGGFGPMVQKISMITLSPQHEKSIESVQKDENSTENLPDLSSEIKNDEKISMSASKNKKEKTEAHFTSNENIIPAGTNKEGKGIGNGSGTGSGIGNGNGNGTGDGLGEGFGIDWGGRVRKIYNYIIPSYPAGVNKNIDVKLRFSILPDGTVGKIIVIKKADNRLEQVAIDALRLWQFEPLPKNSKQEQQITTITFPFRIE</sequence>
<evidence type="ECO:0000256" key="4">
    <source>
        <dbReference type="ARBA" id="ARBA00023136"/>
    </source>
</evidence>
<dbReference type="Gene3D" id="3.30.1150.10">
    <property type="match status" value="1"/>
</dbReference>
<dbReference type="InterPro" id="IPR037682">
    <property type="entry name" value="TonB_C"/>
</dbReference>
<feature type="transmembrane region" description="Helical" evidence="6">
    <location>
        <begin position="12"/>
        <end position="35"/>
    </location>
</feature>
<evidence type="ECO:0000256" key="2">
    <source>
        <dbReference type="ARBA" id="ARBA00022692"/>
    </source>
</evidence>
<dbReference type="Pfam" id="PF03544">
    <property type="entry name" value="TonB_C"/>
    <property type="match status" value="1"/>
</dbReference>
<evidence type="ECO:0000256" key="1">
    <source>
        <dbReference type="ARBA" id="ARBA00004167"/>
    </source>
</evidence>
<dbReference type="GO" id="GO:0055085">
    <property type="term" value="P:transmembrane transport"/>
    <property type="evidence" value="ECO:0007669"/>
    <property type="project" value="InterPro"/>
</dbReference>